<keyword evidence="2" id="KW-1185">Reference proteome</keyword>
<proteinExistence type="predicted"/>
<organism evidence="1 2">
    <name type="scientific">Sessilibacter corallicola</name>
    <dbReference type="NCBI Taxonomy" id="2904075"/>
    <lineage>
        <taxon>Bacteria</taxon>
        <taxon>Pseudomonadati</taxon>
        <taxon>Pseudomonadota</taxon>
        <taxon>Gammaproteobacteria</taxon>
        <taxon>Cellvibrionales</taxon>
        <taxon>Cellvibrionaceae</taxon>
        <taxon>Sessilibacter</taxon>
    </lineage>
</organism>
<dbReference type="RefSeq" id="WP_233089435.1">
    <property type="nucleotide sequence ID" value="NZ_BAABWN010000019.1"/>
</dbReference>
<dbReference type="Proteomes" id="UP001465153">
    <property type="component" value="Unassembled WGS sequence"/>
</dbReference>
<gene>
    <name evidence="1" type="ORF">NBRC116591_38960</name>
</gene>
<protein>
    <submittedName>
        <fullName evidence="1">MSMEG_0570 family nitrogen starvation response protein</fullName>
    </submittedName>
</protein>
<dbReference type="NCBIfam" id="TIGR04042">
    <property type="entry name" value="MSMEG_0570_fam"/>
    <property type="match status" value="1"/>
</dbReference>
<accession>A0ABQ0AEL2</accession>
<sequence>MPAVNFTVRWPDGIEDQCYSPSTVLYEHFKSGQEMTLADFVKKADKALNLASERVAAKYGYHCSSASDQLYTIKKKANFFEDKTQMITITSIVQQS</sequence>
<dbReference type="EMBL" id="BAABWN010000019">
    <property type="protein sequence ID" value="GAA6170083.1"/>
    <property type="molecule type" value="Genomic_DNA"/>
</dbReference>
<dbReference type="InterPro" id="IPR023846">
    <property type="entry name" value="CHP04042_MSMEG0570"/>
</dbReference>
<comment type="caution">
    <text evidence="1">The sequence shown here is derived from an EMBL/GenBank/DDBJ whole genome shotgun (WGS) entry which is preliminary data.</text>
</comment>
<evidence type="ECO:0000313" key="1">
    <source>
        <dbReference type="EMBL" id="GAA6170083.1"/>
    </source>
</evidence>
<reference evidence="1 2" key="1">
    <citation type="submission" date="2024-04" db="EMBL/GenBank/DDBJ databases">
        <title>Draft genome sequence of Sessilibacter corallicola NBRC 116591.</title>
        <authorList>
            <person name="Miyakawa T."/>
            <person name="Kusuya Y."/>
            <person name="Miura T."/>
        </authorList>
    </citation>
    <scope>NUCLEOTIDE SEQUENCE [LARGE SCALE GENOMIC DNA]</scope>
    <source>
        <strain evidence="1 2">KU-00831-HH</strain>
    </source>
</reference>
<evidence type="ECO:0000313" key="2">
    <source>
        <dbReference type="Proteomes" id="UP001465153"/>
    </source>
</evidence>
<name>A0ABQ0AEL2_9GAMM</name>